<organism evidence="1">
    <name type="scientific">Oryza punctata</name>
    <name type="common">Red rice</name>
    <dbReference type="NCBI Taxonomy" id="4537"/>
    <lineage>
        <taxon>Eukaryota</taxon>
        <taxon>Viridiplantae</taxon>
        <taxon>Streptophyta</taxon>
        <taxon>Embryophyta</taxon>
        <taxon>Tracheophyta</taxon>
        <taxon>Spermatophyta</taxon>
        <taxon>Magnoliopsida</taxon>
        <taxon>Liliopsida</taxon>
        <taxon>Poales</taxon>
        <taxon>Poaceae</taxon>
        <taxon>BOP clade</taxon>
        <taxon>Oryzoideae</taxon>
        <taxon>Oryzeae</taxon>
        <taxon>Oryzinae</taxon>
        <taxon>Oryza</taxon>
    </lineage>
</organism>
<reference evidence="1" key="2">
    <citation type="submission" date="2018-05" db="EMBL/GenBank/DDBJ databases">
        <title>OpunRS2 (Oryza punctata Reference Sequence Version 2).</title>
        <authorList>
            <person name="Zhang J."/>
            <person name="Kudrna D."/>
            <person name="Lee S."/>
            <person name="Talag J."/>
            <person name="Welchert J."/>
            <person name="Wing R.A."/>
        </authorList>
    </citation>
    <scope>NUCLEOTIDE SEQUENCE [LARGE SCALE GENOMIC DNA]</scope>
</reference>
<evidence type="ECO:0000313" key="1">
    <source>
        <dbReference type="EnsemblPlants" id="OPUNC08G08030.2"/>
    </source>
</evidence>
<dbReference type="Gramene" id="OPUNC08G08040.2">
    <property type="protein sequence ID" value="OPUNC08G08040.2"/>
    <property type="gene ID" value="OPUNC08G08040"/>
</dbReference>
<dbReference type="Proteomes" id="UP000026962">
    <property type="component" value="Chromosome 8"/>
</dbReference>
<keyword evidence="2" id="KW-1185">Reference proteome</keyword>
<sequence length="81" mass="9182">MAGSRRISHYWRRQTLASIGSSTPHISSILYDGLLLSISFGSTPWETNPLEGISWKFDSLREARLSADFGRIEASCRYFLN</sequence>
<proteinExistence type="predicted"/>
<evidence type="ECO:0000313" key="2">
    <source>
        <dbReference type="Proteomes" id="UP000026962"/>
    </source>
</evidence>
<protein>
    <submittedName>
        <fullName evidence="1">Uncharacterized protein</fullName>
    </submittedName>
</protein>
<dbReference type="EnsemblPlants" id="OPUNC08G08030.2">
    <property type="protein sequence ID" value="OPUNC08G08030.2"/>
    <property type="gene ID" value="OPUNC08G08030"/>
</dbReference>
<accession>A0A0E0LT49</accession>
<dbReference type="EnsemblPlants" id="OPUNC08G08040.2">
    <property type="protein sequence ID" value="OPUNC08G08040.2"/>
    <property type="gene ID" value="OPUNC08G08040"/>
</dbReference>
<reference evidence="1" key="1">
    <citation type="submission" date="2015-04" db="UniProtKB">
        <authorList>
            <consortium name="EnsemblPlants"/>
        </authorList>
    </citation>
    <scope>IDENTIFICATION</scope>
</reference>
<dbReference type="Gramene" id="OPUNC08G08030.2">
    <property type="protein sequence ID" value="OPUNC08G08030.2"/>
    <property type="gene ID" value="OPUNC08G08030"/>
</dbReference>
<dbReference type="HOGENOM" id="CLU_2578005_0_0_1"/>
<name>A0A0E0LT49_ORYPU</name>
<dbReference type="AlphaFoldDB" id="A0A0E0LT49"/>